<accession>A0A7J9B2K1</accession>
<sequence>MSITGMNTKKRVDVFTLCIYELVIFPKSLGHVDEAVSGLFDRLNKRVMPVPVILSKIFRYLNACRITGEGRFIRCAQFLLAWFHSHF</sequence>
<evidence type="ECO:0000313" key="2">
    <source>
        <dbReference type="EMBL" id="MBA0730575.1"/>
    </source>
</evidence>
<dbReference type="PANTHER" id="PTHR48200:SF1">
    <property type="entry name" value="AMINOTRANSFERASE-LIKE PLANT MOBILE DOMAIN-CONTAINING PROTEIN"/>
    <property type="match status" value="1"/>
</dbReference>
<dbReference type="Proteomes" id="UP000593574">
    <property type="component" value="Unassembled WGS sequence"/>
</dbReference>
<dbReference type="Pfam" id="PF24924">
    <property type="entry name" value="DUF7745"/>
    <property type="match status" value="1"/>
</dbReference>
<organism evidence="2 3">
    <name type="scientific">Gossypium laxum</name>
    <dbReference type="NCBI Taxonomy" id="34288"/>
    <lineage>
        <taxon>Eukaryota</taxon>
        <taxon>Viridiplantae</taxon>
        <taxon>Streptophyta</taxon>
        <taxon>Embryophyta</taxon>
        <taxon>Tracheophyta</taxon>
        <taxon>Spermatophyta</taxon>
        <taxon>Magnoliopsida</taxon>
        <taxon>eudicotyledons</taxon>
        <taxon>Gunneridae</taxon>
        <taxon>Pentapetalae</taxon>
        <taxon>rosids</taxon>
        <taxon>malvids</taxon>
        <taxon>Malvales</taxon>
        <taxon>Malvaceae</taxon>
        <taxon>Malvoideae</taxon>
        <taxon>Gossypium</taxon>
    </lineage>
</organism>
<evidence type="ECO:0000313" key="3">
    <source>
        <dbReference type="Proteomes" id="UP000593574"/>
    </source>
</evidence>
<feature type="domain" description="DUF7745" evidence="1">
    <location>
        <begin position="9"/>
        <end position="86"/>
    </location>
</feature>
<name>A0A7J9B2K1_9ROSI</name>
<dbReference type="EMBL" id="JABEZV010446030">
    <property type="protein sequence ID" value="MBA0730575.1"/>
    <property type="molecule type" value="Genomic_DNA"/>
</dbReference>
<proteinExistence type="predicted"/>
<protein>
    <recommendedName>
        <fullName evidence="1">DUF7745 domain-containing protein</fullName>
    </recommendedName>
</protein>
<gene>
    <name evidence="2" type="ORF">Golax_023283</name>
</gene>
<dbReference type="AlphaFoldDB" id="A0A7J9B2K1"/>
<reference evidence="2 3" key="1">
    <citation type="journal article" date="2019" name="Genome Biol. Evol.">
        <title>Insights into the evolution of the New World diploid cottons (Gossypium, subgenus Houzingenia) based on genome sequencing.</title>
        <authorList>
            <person name="Grover C.E."/>
            <person name="Arick M.A. 2nd"/>
            <person name="Thrash A."/>
            <person name="Conover J.L."/>
            <person name="Sanders W.S."/>
            <person name="Peterson D.G."/>
            <person name="Frelichowski J.E."/>
            <person name="Scheffler J.A."/>
            <person name="Scheffler B.E."/>
            <person name="Wendel J.F."/>
        </authorList>
    </citation>
    <scope>NUCLEOTIDE SEQUENCE [LARGE SCALE GENOMIC DNA]</scope>
    <source>
        <strain evidence="2">4</strain>
        <tissue evidence="2">Leaf</tissue>
    </source>
</reference>
<dbReference type="PANTHER" id="PTHR48200">
    <property type="entry name" value="PROTEIN, PUTATIVE-RELATED"/>
    <property type="match status" value="1"/>
</dbReference>
<keyword evidence="3" id="KW-1185">Reference proteome</keyword>
<evidence type="ECO:0000259" key="1">
    <source>
        <dbReference type="Pfam" id="PF24924"/>
    </source>
</evidence>
<dbReference type="InterPro" id="IPR056647">
    <property type="entry name" value="DUF7745"/>
</dbReference>
<comment type="caution">
    <text evidence="2">The sequence shown here is derived from an EMBL/GenBank/DDBJ whole genome shotgun (WGS) entry which is preliminary data.</text>
</comment>